<reference evidence="2 3" key="1">
    <citation type="submission" date="2024-02" db="EMBL/GenBank/DDBJ databases">
        <title>Full genome sequence of Nocardioides kribbensis.</title>
        <authorList>
            <person name="Poletto B.L."/>
            <person name="Silva G."/>
            <person name="Galante D."/>
            <person name="Campos K.R."/>
            <person name="Santos M.B.N."/>
            <person name="Sacchi C.T."/>
        </authorList>
    </citation>
    <scope>NUCLEOTIDE SEQUENCE [LARGE SCALE GENOMIC DNA]</scope>
    <source>
        <strain evidence="2 3">O4R</strain>
    </source>
</reference>
<organism evidence="2 3">
    <name type="scientific">Nocardioides kribbensis</name>
    <dbReference type="NCBI Taxonomy" id="305517"/>
    <lineage>
        <taxon>Bacteria</taxon>
        <taxon>Bacillati</taxon>
        <taxon>Actinomycetota</taxon>
        <taxon>Actinomycetes</taxon>
        <taxon>Propionibacteriales</taxon>
        <taxon>Nocardioidaceae</taxon>
        <taxon>Nocardioides</taxon>
    </lineage>
</organism>
<evidence type="ECO:0000256" key="1">
    <source>
        <dbReference type="SAM" id="Phobius"/>
    </source>
</evidence>
<comment type="caution">
    <text evidence="2">The sequence shown here is derived from an EMBL/GenBank/DDBJ whole genome shotgun (WGS) entry which is preliminary data.</text>
</comment>
<feature type="transmembrane region" description="Helical" evidence="1">
    <location>
        <begin position="21"/>
        <end position="45"/>
    </location>
</feature>
<sequence length="565" mass="56580">MLDSSGGGRLPRERRPRRTGLLVGGGVALVAVVGAGAFGAAWWFADGAQAAEALPAGTIGYVGVNLDPSGGQKVAALETLEKFPAIREEFGLDGPVGDIDVKQTLVDYLAEQTDCAQVSEAADAFGDRAAFAAVDTGGEEPAPVFTIEVADADAAGRALDDLATCTGSDPAEGGGGPAYVVSGDWIVLAETEETAQAVVDQTESDGSLADDADFQRWTGETGGDGVVTLYAAPEAGEYLAGAFGPGLEDSSDLLAPAVPEMSASAPALPSALSGAGRTAEDGVVGASAGLPSAATPAEALEDFAGAALTLRFDDGALEIEAAGEAAVFGGSDLLATDRGADVVEELPADTVAAVGAGFEEGWFGAVLEQLETASEGLIDAEGLEELAGETGLTLPDDVETVVGDAAAVSLGSGFDVEELTGSADPVDLPVALTVRGEEDDVQGVLDRLAEGPLGSEVGTVGVAGGDGLTAIGLDEDYLADVVAGGEGLGDSETYQRVVPDSDEAGSVVFVDLDQVSSIAGDSLLPLLGDDAPAVEDNLDPLRALGLSSWVDDDVAHLVLRVSTDD</sequence>
<proteinExistence type="predicted"/>
<name>A0ABV1NVK7_9ACTN</name>
<accession>A0ABV1NVK7</accession>
<dbReference type="EMBL" id="JBEGDP010000003">
    <property type="protein sequence ID" value="MEQ7846540.1"/>
    <property type="molecule type" value="Genomic_DNA"/>
</dbReference>
<gene>
    <name evidence="2" type="ORF">V6R90_04550</name>
</gene>
<keyword evidence="1" id="KW-1133">Transmembrane helix</keyword>
<evidence type="ECO:0000313" key="3">
    <source>
        <dbReference type="Proteomes" id="UP001482520"/>
    </source>
</evidence>
<keyword evidence="1" id="KW-0812">Transmembrane</keyword>
<keyword evidence="1" id="KW-0472">Membrane</keyword>
<protein>
    <recommendedName>
        <fullName evidence="4">DUF3352 domain-containing protein</fullName>
    </recommendedName>
</protein>
<dbReference type="RefSeq" id="WP_349803916.1">
    <property type="nucleotide sequence ID" value="NZ_JBEGDP010000003.1"/>
</dbReference>
<keyword evidence="3" id="KW-1185">Reference proteome</keyword>
<evidence type="ECO:0000313" key="2">
    <source>
        <dbReference type="EMBL" id="MEQ7846540.1"/>
    </source>
</evidence>
<dbReference type="Proteomes" id="UP001482520">
    <property type="component" value="Unassembled WGS sequence"/>
</dbReference>
<evidence type="ECO:0008006" key="4">
    <source>
        <dbReference type="Google" id="ProtNLM"/>
    </source>
</evidence>